<feature type="non-terminal residue" evidence="2">
    <location>
        <position position="1"/>
    </location>
</feature>
<evidence type="ECO:0000313" key="2">
    <source>
        <dbReference type="EMBL" id="RDX70807.1"/>
    </source>
</evidence>
<reference evidence="2" key="1">
    <citation type="submission" date="2018-05" db="EMBL/GenBank/DDBJ databases">
        <title>Draft genome of Mucuna pruriens seed.</title>
        <authorList>
            <person name="Nnadi N.E."/>
            <person name="Vos R."/>
            <person name="Hasami M.H."/>
            <person name="Devisetty U.K."/>
            <person name="Aguiy J.C."/>
        </authorList>
    </citation>
    <scope>NUCLEOTIDE SEQUENCE [LARGE SCALE GENOMIC DNA]</scope>
    <source>
        <strain evidence="2">JCA_2017</strain>
    </source>
</reference>
<dbReference type="Proteomes" id="UP000257109">
    <property type="component" value="Unassembled WGS sequence"/>
</dbReference>
<organism evidence="2 3">
    <name type="scientific">Mucuna pruriens</name>
    <name type="common">Velvet bean</name>
    <name type="synonym">Dolichos pruriens</name>
    <dbReference type="NCBI Taxonomy" id="157652"/>
    <lineage>
        <taxon>Eukaryota</taxon>
        <taxon>Viridiplantae</taxon>
        <taxon>Streptophyta</taxon>
        <taxon>Embryophyta</taxon>
        <taxon>Tracheophyta</taxon>
        <taxon>Spermatophyta</taxon>
        <taxon>Magnoliopsida</taxon>
        <taxon>eudicotyledons</taxon>
        <taxon>Gunneridae</taxon>
        <taxon>Pentapetalae</taxon>
        <taxon>rosids</taxon>
        <taxon>fabids</taxon>
        <taxon>Fabales</taxon>
        <taxon>Fabaceae</taxon>
        <taxon>Papilionoideae</taxon>
        <taxon>50 kb inversion clade</taxon>
        <taxon>NPAAA clade</taxon>
        <taxon>indigoferoid/millettioid clade</taxon>
        <taxon>Phaseoleae</taxon>
        <taxon>Mucuna</taxon>
    </lineage>
</organism>
<comment type="caution">
    <text evidence="2">The sequence shown here is derived from an EMBL/GenBank/DDBJ whole genome shotgun (WGS) entry which is preliminary data.</text>
</comment>
<accession>A0A371EXM0</accession>
<keyword evidence="3" id="KW-1185">Reference proteome</keyword>
<name>A0A371EXM0_MUCPR</name>
<dbReference type="OrthoDB" id="1937287at2759"/>
<dbReference type="AlphaFoldDB" id="A0A371EXM0"/>
<evidence type="ECO:0000256" key="1">
    <source>
        <dbReference type="SAM" id="MobiDB-lite"/>
    </source>
</evidence>
<sequence>MNSNNMQFQQNLNATIQDLKIQVGQLANITIPNPKGNASVVSLRSGRELPQQAMLQQRSRPVDVESELETDS</sequence>
<feature type="region of interest" description="Disordered" evidence="1">
    <location>
        <begin position="50"/>
        <end position="72"/>
    </location>
</feature>
<dbReference type="EMBL" id="QJKJ01011563">
    <property type="protein sequence ID" value="RDX70807.1"/>
    <property type="molecule type" value="Genomic_DNA"/>
</dbReference>
<protein>
    <submittedName>
        <fullName evidence="2">Uncharacterized protein</fullName>
    </submittedName>
</protein>
<evidence type="ECO:0000313" key="3">
    <source>
        <dbReference type="Proteomes" id="UP000257109"/>
    </source>
</evidence>
<proteinExistence type="predicted"/>
<gene>
    <name evidence="2" type="ORF">CR513_49906</name>
</gene>